<dbReference type="PROSITE" id="PS50290">
    <property type="entry name" value="PI3_4_KINASE_3"/>
    <property type="match status" value="1"/>
</dbReference>
<accession>G4T6F5</accession>
<protein>
    <recommendedName>
        <fullName evidence="2">1-phosphatidylinositol 4-kinase</fullName>
        <ecNumber evidence="2">2.7.1.67</ecNumber>
    </recommendedName>
</protein>
<comment type="catalytic activity">
    <reaction evidence="1">
        <text>a 1,2-diacyl-sn-glycero-3-phospho-(1D-myo-inositol) + ATP = a 1,2-diacyl-sn-glycero-3-phospho-(1D-myo-inositol 4-phosphate) + ADP + H(+)</text>
        <dbReference type="Rhea" id="RHEA:19877"/>
        <dbReference type="ChEBI" id="CHEBI:15378"/>
        <dbReference type="ChEBI" id="CHEBI:30616"/>
        <dbReference type="ChEBI" id="CHEBI:57880"/>
        <dbReference type="ChEBI" id="CHEBI:58178"/>
        <dbReference type="ChEBI" id="CHEBI:456216"/>
        <dbReference type="EC" id="2.7.1.67"/>
    </reaction>
</comment>
<feature type="compositionally biased region" description="Low complexity" evidence="5">
    <location>
        <begin position="251"/>
        <end position="262"/>
    </location>
</feature>
<dbReference type="InterPro" id="IPR036940">
    <property type="entry name" value="PI3/4_kinase_cat_sf"/>
</dbReference>
<dbReference type="EMBL" id="CAFZ01000007">
    <property type="protein sequence ID" value="CCA66930.1"/>
    <property type="molecule type" value="Genomic_DNA"/>
</dbReference>
<feature type="compositionally biased region" description="Basic and acidic residues" evidence="5">
    <location>
        <begin position="280"/>
        <end position="289"/>
    </location>
</feature>
<evidence type="ECO:0000256" key="3">
    <source>
        <dbReference type="ARBA" id="ARBA00022679"/>
    </source>
</evidence>
<dbReference type="GO" id="GO:0016020">
    <property type="term" value="C:membrane"/>
    <property type="evidence" value="ECO:0007669"/>
    <property type="project" value="TreeGrafter"/>
</dbReference>
<dbReference type="InterPro" id="IPR057754">
    <property type="entry name" value="PI4-kinase_beta/PIK1_cat"/>
</dbReference>
<dbReference type="Gene3D" id="1.10.1070.11">
    <property type="entry name" value="Phosphatidylinositol 3-/4-kinase, catalytic domain"/>
    <property type="match status" value="1"/>
</dbReference>
<evidence type="ECO:0000313" key="9">
    <source>
        <dbReference type="Proteomes" id="UP000007148"/>
    </source>
</evidence>
<feature type="compositionally biased region" description="Acidic residues" evidence="5">
    <location>
        <begin position="224"/>
        <end position="238"/>
    </location>
</feature>
<dbReference type="EC" id="2.7.1.67" evidence="2"/>
<dbReference type="AlphaFoldDB" id="G4T6F5"/>
<comment type="caution">
    <text evidence="8">The sequence shown here is derived from an EMBL/GenBank/DDBJ whole genome shotgun (WGS) entry which is preliminary data.</text>
</comment>
<feature type="compositionally biased region" description="Polar residues" evidence="5">
    <location>
        <begin position="198"/>
        <end position="213"/>
    </location>
</feature>
<feature type="region of interest" description="Disordered" evidence="5">
    <location>
        <begin position="546"/>
        <end position="607"/>
    </location>
</feature>
<organism evidence="8 9">
    <name type="scientific">Serendipita indica (strain DSM 11827)</name>
    <name type="common">Root endophyte fungus</name>
    <name type="synonym">Piriformospora indica</name>
    <dbReference type="NCBI Taxonomy" id="1109443"/>
    <lineage>
        <taxon>Eukaryota</taxon>
        <taxon>Fungi</taxon>
        <taxon>Dikarya</taxon>
        <taxon>Basidiomycota</taxon>
        <taxon>Agaricomycotina</taxon>
        <taxon>Agaricomycetes</taxon>
        <taxon>Sebacinales</taxon>
        <taxon>Serendipitaceae</taxon>
        <taxon>Serendipita</taxon>
    </lineage>
</organism>
<dbReference type="GO" id="GO:0005737">
    <property type="term" value="C:cytoplasm"/>
    <property type="evidence" value="ECO:0007669"/>
    <property type="project" value="TreeGrafter"/>
</dbReference>
<keyword evidence="9" id="KW-1185">Reference proteome</keyword>
<dbReference type="PANTHER" id="PTHR10048">
    <property type="entry name" value="PHOSPHATIDYLINOSITOL KINASE"/>
    <property type="match status" value="1"/>
</dbReference>
<dbReference type="eggNOG" id="KOG0903">
    <property type="taxonomic scope" value="Eukaryota"/>
</dbReference>
<dbReference type="SUPFAM" id="SSF56112">
    <property type="entry name" value="Protein kinase-like (PK-like)"/>
    <property type="match status" value="1"/>
</dbReference>
<evidence type="ECO:0000256" key="4">
    <source>
        <dbReference type="ARBA" id="ARBA00022777"/>
    </source>
</evidence>
<dbReference type="GO" id="GO:0048015">
    <property type="term" value="P:phosphatidylinositol-mediated signaling"/>
    <property type="evidence" value="ECO:0007669"/>
    <property type="project" value="TreeGrafter"/>
</dbReference>
<keyword evidence="4 8" id="KW-0418">Kinase</keyword>
<dbReference type="Proteomes" id="UP000007148">
    <property type="component" value="Unassembled WGS sequence"/>
</dbReference>
<feature type="region of interest" description="Disordered" evidence="5">
    <location>
        <begin position="186"/>
        <end position="238"/>
    </location>
</feature>
<evidence type="ECO:0000256" key="6">
    <source>
        <dbReference type="SAM" id="SignalP"/>
    </source>
</evidence>
<dbReference type="InterPro" id="IPR018936">
    <property type="entry name" value="PI3/4_kinase_CS"/>
</dbReference>
<dbReference type="GO" id="GO:0046854">
    <property type="term" value="P:phosphatidylinositol phosphate biosynthetic process"/>
    <property type="evidence" value="ECO:0007669"/>
    <property type="project" value="InterPro"/>
</dbReference>
<keyword evidence="3" id="KW-0808">Transferase</keyword>
<dbReference type="PANTHER" id="PTHR10048:SF22">
    <property type="entry name" value="PHOSPHATIDYLINOSITOL 4-KINASE BETA"/>
    <property type="match status" value="1"/>
</dbReference>
<dbReference type="HOGENOM" id="CLU_002446_2_0_1"/>
<evidence type="ECO:0000259" key="7">
    <source>
        <dbReference type="PROSITE" id="PS50290"/>
    </source>
</evidence>
<dbReference type="InterPro" id="IPR015433">
    <property type="entry name" value="PI3/4_kinase"/>
</dbReference>
<dbReference type="InterPro" id="IPR011009">
    <property type="entry name" value="Kinase-like_dom_sf"/>
</dbReference>
<evidence type="ECO:0000256" key="2">
    <source>
        <dbReference type="ARBA" id="ARBA00012169"/>
    </source>
</evidence>
<feature type="domain" description="PI3K/PI4K catalytic" evidence="7">
    <location>
        <begin position="751"/>
        <end position="1028"/>
    </location>
</feature>
<dbReference type="OMA" id="TQDYVDV"/>
<evidence type="ECO:0000256" key="5">
    <source>
        <dbReference type="SAM" id="MobiDB-lite"/>
    </source>
</evidence>
<dbReference type="GO" id="GO:0004430">
    <property type="term" value="F:1-phosphatidylinositol 4-kinase activity"/>
    <property type="evidence" value="ECO:0007669"/>
    <property type="project" value="UniProtKB-EC"/>
</dbReference>
<dbReference type="CDD" id="cd05168">
    <property type="entry name" value="PI4Kc_III_beta"/>
    <property type="match status" value="1"/>
</dbReference>
<gene>
    <name evidence="8" type="ORF">PIIN_11720</name>
</gene>
<proteinExistence type="predicted"/>
<evidence type="ECO:0000313" key="8">
    <source>
        <dbReference type="EMBL" id="CCA66930.1"/>
    </source>
</evidence>
<dbReference type="SMART" id="SM00146">
    <property type="entry name" value="PI3Kc"/>
    <property type="match status" value="1"/>
</dbReference>
<keyword evidence="6" id="KW-0732">Signal</keyword>
<sequence>MSSHNLLLRLFLAPGFFSVYRALQYIRNYSDNVGITHYLTHRLDQVPTDELAETWMLICHLLVTRPSQSAALETFVLRKAQESTVLALLTLCFLQASLNDLATRRNTQSFAICSRVLQSITHIIYAEPYSQINPSDGTLLPLLPRRKVKPHMLPALVGIGVVLASCPGLPIAANTVGQTAVEQGWYVDPKTPPEATGSMPTTTQAANVETPQKNMPPEASPSEGDSDSEQSESEEDVEAYGRALIAAREAAAKAESSASSTLNPPPSPTLSRRNTVGSLRKLDKPEPRISHRRTASTRPTASSPSLPNLHLPAKPMLRPRPAQLAAYQSRLLRSHYLHSEVQFLQTLSAISDRLLVIPKPARVSALRAELTNLNHQLPAEICLPLWCNYPKKGNFDTDTQSHHRIVRIPPSESVVLNSAERAPYLMLVEILRGDMDFNPATPVNKELLMTIQKSGPSPIREISPVSIAQESLRPTPLIGSSVNALELGAIVPPTPLSRESALDDADEEVDLVEQLYGTNLSVKTVDINLTDSIVLPVPPKNKALDVANWSRRSSSNPSTPRPSSSGHIPAHINQGVRHSLSLRASPGVSPDPSAENPSLSNPPLSLDDYSNRMEAAAVMLAQLNANVVREPVTGAFGEKIPAQESTSGVLSWIPGSGWIRGSSQQTTDGTTVPASQLRMRLQPAEAAAIKKRIMEEMMALEEERMLRMQYTDNPTWSSPQDTRKTAEDEGIVRRELNKLDPSAALFQESFALKKARVRASSQYGHLANWDCISVIVKTGADLRQEQLAGLLIQEFSRIWREEKCQCWVRYFRILVMGSNSGLVETITDAVSIHSIKKAEYARRLVEGRFTNVSLRDYFIATYGDPSSAKFARAQKNFAVSLAGYSVISYLLQIKDRHNGNLLLDRDGHIIHIDFGFILESSPGGNLGFEAAPFKLPLEYVDLLGGLDSKAWKEFKEHFRHGFETARKHCDSIITIVELMQKDSTLQCFAAFGEQTAQRLRDRFQPTLTHSLVGEHVEKLIEASIGSAWTRLYDSVSGNQLAS</sequence>
<dbReference type="InParanoid" id="G4T6F5"/>
<dbReference type="FunFam" id="1.10.1070.11:FF:000016">
    <property type="entry name" value="PIK1p Phosphatidylinositol 4-kinase"/>
    <property type="match status" value="1"/>
</dbReference>
<feature type="signal peptide" evidence="6">
    <location>
        <begin position="1"/>
        <end position="22"/>
    </location>
</feature>
<dbReference type="STRING" id="1109443.G4T6F5"/>
<dbReference type="InterPro" id="IPR000403">
    <property type="entry name" value="PI3/4_kinase_cat_dom"/>
</dbReference>
<feature type="chain" id="PRO_5003468221" description="1-phosphatidylinositol 4-kinase" evidence="6">
    <location>
        <begin position="23"/>
        <end position="1042"/>
    </location>
</feature>
<evidence type="ECO:0000256" key="1">
    <source>
        <dbReference type="ARBA" id="ARBA00001686"/>
    </source>
</evidence>
<feature type="compositionally biased region" description="Low complexity" evidence="5">
    <location>
        <begin position="296"/>
        <end position="305"/>
    </location>
</feature>
<dbReference type="PROSITE" id="PS00916">
    <property type="entry name" value="PI3_4_KINASE_2"/>
    <property type="match status" value="1"/>
</dbReference>
<reference evidence="8 9" key="1">
    <citation type="journal article" date="2011" name="PLoS Pathog.">
        <title>Endophytic Life Strategies Decoded by Genome and Transcriptome Analyses of the Mutualistic Root Symbiont Piriformospora indica.</title>
        <authorList>
            <person name="Zuccaro A."/>
            <person name="Lahrmann U."/>
            <person name="Guldener U."/>
            <person name="Langen G."/>
            <person name="Pfiffi S."/>
            <person name="Biedenkopf D."/>
            <person name="Wong P."/>
            <person name="Samans B."/>
            <person name="Grimm C."/>
            <person name="Basiewicz M."/>
            <person name="Murat C."/>
            <person name="Martin F."/>
            <person name="Kogel K.H."/>
        </authorList>
    </citation>
    <scope>NUCLEOTIDE SEQUENCE [LARGE SCALE GENOMIC DNA]</scope>
    <source>
        <strain evidence="8 9">DSM 11827</strain>
    </source>
</reference>
<dbReference type="Pfam" id="PF00454">
    <property type="entry name" value="PI3_PI4_kinase"/>
    <property type="match status" value="1"/>
</dbReference>
<dbReference type="Gene3D" id="3.30.1010.10">
    <property type="entry name" value="Phosphatidylinositol 3-kinase Catalytic Subunit, Chain A, domain 4"/>
    <property type="match status" value="1"/>
</dbReference>
<dbReference type="OrthoDB" id="10264149at2759"/>
<feature type="compositionally biased region" description="Low complexity" evidence="5">
    <location>
        <begin position="550"/>
        <end position="565"/>
    </location>
</feature>
<name>G4T6F5_SERID</name>
<dbReference type="FunCoup" id="G4T6F5">
    <property type="interactions" value="628"/>
</dbReference>
<feature type="region of interest" description="Disordered" evidence="5">
    <location>
        <begin position="251"/>
        <end position="315"/>
    </location>
</feature>